<sequence length="113" mass="12725">MNFIVVLLALAGLAYSQNASVEMGVFSLPEESLSVTLDDLKFTLHNITPAFKLRLDFLLHMLGMSLDDLEQVLDNPPEEIKQMFGPSGMSISDIKSRVRNLPKQIQRMIDFDI</sequence>
<reference evidence="2 3" key="1">
    <citation type="submission" date="2024-11" db="EMBL/GenBank/DDBJ databases">
        <title>Chromosome-level genome assembly of the freshwater bivalve Anodonta woodiana.</title>
        <authorList>
            <person name="Chen X."/>
        </authorList>
    </citation>
    <scope>NUCLEOTIDE SEQUENCE [LARGE SCALE GENOMIC DNA]</scope>
    <source>
        <strain evidence="2">MN2024</strain>
        <tissue evidence="2">Gills</tissue>
    </source>
</reference>
<proteinExistence type="predicted"/>
<feature type="chain" id="PRO_5044780656" evidence="1">
    <location>
        <begin position="17"/>
        <end position="113"/>
    </location>
</feature>
<accession>A0ABD3WAE2</accession>
<dbReference type="Proteomes" id="UP001634394">
    <property type="component" value="Unassembled WGS sequence"/>
</dbReference>
<feature type="signal peptide" evidence="1">
    <location>
        <begin position="1"/>
        <end position="16"/>
    </location>
</feature>
<evidence type="ECO:0000313" key="2">
    <source>
        <dbReference type="EMBL" id="KAL3870837.1"/>
    </source>
</evidence>
<evidence type="ECO:0000313" key="3">
    <source>
        <dbReference type="Proteomes" id="UP001634394"/>
    </source>
</evidence>
<organism evidence="2 3">
    <name type="scientific">Sinanodonta woodiana</name>
    <name type="common">Chinese pond mussel</name>
    <name type="synonym">Anodonta woodiana</name>
    <dbReference type="NCBI Taxonomy" id="1069815"/>
    <lineage>
        <taxon>Eukaryota</taxon>
        <taxon>Metazoa</taxon>
        <taxon>Spiralia</taxon>
        <taxon>Lophotrochozoa</taxon>
        <taxon>Mollusca</taxon>
        <taxon>Bivalvia</taxon>
        <taxon>Autobranchia</taxon>
        <taxon>Heteroconchia</taxon>
        <taxon>Palaeoheterodonta</taxon>
        <taxon>Unionida</taxon>
        <taxon>Unionoidea</taxon>
        <taxon>Unionidae</taxon>
        <taxon>Unioninae</taxon>
        <taxon>Sinanodonta</taxon>
    </lineage>
</organism>
<gene>
    <name evidence="2" type="ORF">ACJMK2_038874</name>
</gene>
<protein>
    <submittedName>
        <fullName evidence="2">Uncharacterized protein</fullName>
    </submittedName>
</protein>
<dbReference type="AlphaFoldDB" id="A0ABD3WAE2"/>
<dbReference type="EMBL" id="JBJQND010000007">
    <property type="protein sequence ID" value="KAL3870837.1"/>
    <property type="molecule type" value="Genomic_DNA"/>
</dbReference>
<name>A0ABD3WAE2_SINWO</name>
<comment type="caution">
    <text evidence="2">The sequence shown here is derived from an EMBL/GenBank/DDBJ whole genome shotgun (WGS) entry which is preliminary data.</text>
</comment>
<keyword evidence="3" id="KW-1185">Reference proteome</keyword>
<evidence type="ECO:0000256" key="1">
    <source>
        <dbReference type="SAM" id="SignalP"/>
    </source>
</evidence>
<keyword evidence="1" id="KW-0732">Signal</keyword>